<feature type="non-terminal residue" evidence="1">
    <location>
        <position position="162"/>
    </location>
</feature>
<dbReference type="PANTHER" id="PTHR36020">
    <property type="entry name" value="TRANSMEMBRANE PROTEIN"/>
    <property type="match status" value="1"/>
</dbReference>
<sequence>KMVLFLRRVKWKFNQQLDLTLLKFAKPIYLLLEDLHDMFSDLPSTGKALGHGQKMLLDMNRGTRPIVEKGVSKSKKVEFSELLVDDKSQVLFAQAIRSQTDKFKTIVAVVYASALAGIRKHLDTPLPGVIKEIVGELIMDSDGKGVSLNHGDRNRLLADRPV</sequence>
<dbReference type="PANTHER" id="PTHR36020:SF1">
    <property type="entry name" value="TRANSMEMBRANE PROTEIN"/>
    <property type="match status" value="1"/>
</dbReference>
<dbReference type="EMBL" id="LXQA010118187">
    <property type="protein sequence ID" value="MCI20120.1"/>
    <property type="molecule type" value="Genomic_DNA"/>
</dbReference>
<protein>
    <submittedName>
        <fullName evidence="1">Uncharacterized protein</fullName>
    </submittedName>
</protein>
<evidence type="ECO:0000313" key="1">
    <source>
        <dbReference type="EMBL" id="MCI20120.1"/>
    </source>
</evidence>
<name>A0A392Q8R7_9FABA</name>
<proteinExistence type="predicted"/>
<accession>A0A392Q8R7</accession>
<organism evidence="1 2">
    <name type="scientific">Trifolium medium</name>
    <dbReference type="NCBI Taxonomy" id="97028"/>
    <lineage>
        <taxon>Eukaryota</taxon>
        <taxon>Viridiplantae</taxon>
        <taxon>Streptophyta</taxon>
        <taxon>Embryophyta</taxon>
        <taxon>Tracheophyta</taxon>
        <taxon>Spermatophyta</taxon>
        <taxon>Magnoliopsida</taxon>
        <taxon>eudicotyledons</taxon>
        <taxon>Gunneridae</taxon>
        <taxon>Pentapetalae</taxon>
        <taxon>rosids</taxon>
        <taxon>fabids</taxon>
        <taxon>Fabales</taxon>
        <taxon>Fabaceae</taxon>
        <taxon>Papilionoideae</taxon>
        <taxon>50 kb inversion clade</taxon>
        <taxon>NPAAA clade</taxon>
        <taxon>Hologalegina</taxon>
        <taxon>IRL clade</taxon>
        <taxon>Trifolieae</taxon>
        <taxon>Trifolium</taxon>
    </lineage>
</organism>
<evidence type="ECO:0000313" key="2">
    <source>
        <dbReference type="Proteomes" id="UP000265520"/>
    </source>
</evidence>
<comment type="caution">
    <text evidence="1">The sequence shown here is derived from an EMBL/GenBank/DDBJ whole genome shotgun (WGS) entry which is preliminary data.</text>
</comment>
<reference evidence="1 2" key="1">
    <citation type="journal article" date="2018" name="Front. Plant Sci.">
        <title>Red Clover (Trifolium pratense) and Zigzag Clover (T. medium) - A Picture of Genomic Similarities and Differences.</title>
        <authorList>
            <person name="Dluhosova J."/>
            <person name="Istvanek J."/>
            <person name="Nedelnik J."/>
            <person name="Repkova J."/>
        </authorList>
    </citation>
    <scope>NUCLEOTIDE SEQUENCE [LARGE SCALE GENOMIC DNA]</scope>
    <source>
        <strain evidence="2">cv. 10/8</strain>
        <tissue evidence="1">Leaf</tissue>
    </source>
</reference>
<dbReference type="AlphaFoldDB" id="A0A392Q8R7"/>
<keyword evidence="2" id="KW-1185">Reference proteome</keyword>
<dbReference type="Proteomes" id="UP000265520">
    <property type="component" value="Unassembled WGS sequence"/>
</dbReference>
<feature type="non-terminal residue" evidence="1">
    <location>
        <position position="1"/>
    </location>
</feature>